<dbReference type="PROSITE" id="PS51767">
    <property type="entry name" value="PEPTIDASE_A1"/>
    <property type="match status" value="1"/>
</dbReference>
<dbReference type="GO" id="GO:0006508">
    <property type="term" value="P:proteolysis"/>
    <property type="evidence" value="ECO:0007669"/>
    <property type="project" value="InterPro"/>
</dbReference>
<dbReference type="InterPro" id="IPR033121">
    <property type="entry name" value="PEPTIDASE_A1"/>
</dbReference>
<accession>A0A8T1MUM0</accession>
<feature type="domain" description="Peptidase A1" evidence="2">
    <location>
        <begin position="1"/>
        <end position="163"/>
    </location>
</feature>
<evidence type="ECO:0000259" key="2">
    <source>
        <dbReference type="PROSITE" id="PS51767"/>
    </source>
</evidence>
<proteinExistence type="inferred from homology"/>
<gene>
    <name evidence="3" type="ORF">CSKR_100491</name>
</gene>
<dbReference type="PANTHER" id="PTHR47966:SF51">
    <property type="entry name" value="BETA-SITE APP-CLEAVING ENZYME, ISOFORM A-RELATED"/>
    <property type="match status" value="1"/>
</dbReference>
<dbReference type="AlphaFoldDB" id="A0A8T1MUM0"/>
<dbReference type="Proteomes" id="UP000286415">
    <property type="component" value="Unassembled WGS sequence"/>
</dbReference>
<dbReference type="Gene3D" id="2.40.70.10">
    <property type="entry name" value="Acid Proteases"/>
    <property type="match status" value="1"/>
</dbReference>
<dbReference type="SUPFAM" id="SSF50630">
    <property type="entry name" value="Acid proteases"/>
    <property type="match status" value="1"/>
</dbReference>
<comment type="caution">
    <text evidence="3">The sequence shown here is derived from an EMBL/GenBank/DDBJ whole genome shotgun (WGS) entry which is preliminary data.</text>
</comment>
<organism evidence="3 4">
    <name type="scientific">Clonorchis sinensis</name>
    <name type="common">Chinese liver fluke</name>
    <dbReference type="NCBI Taxonomy" id="79923"/>
    <lineage>
        <taxon>Eukaryota</taxon>
        <taxon>Metazoa</taxon>
        <taxon>Spiralia</taxon>
        <taxon>Lophotrochozoa</taxon>
        <taxon>Platyhelminthes</taxon>
        <taxon>Trematoda</taxon>
        <taxon>Digenea</taxon>
        <taxon>Opisthorchiida</taxon>
        <taxon>Opisthorchiata</taxon>
        <taxon>Opisthorchiidae</taxon>
        <taxon>Clonorchis</taxon>
    </lineage>
</organism>
<name>A0A8T1MUM0_CLOSI</name>
<comment type="similarity">
    <text evidence="1">Belongs to the peptidase A1 family.</text>
</comment>
<reference evidence="3 4" key="1">
    <citation type="journal article" date="2018" name="Biotechnol. Adv.">
        <title>Improved genomic resources and new bioinformatic workflow for the carcinogenic parasite Clonorchis sinensis: Biotechnological implications.</title>
        <authorList>
            <person name="Wang D."/>
            <person name="Korhonen P.K."/>
            <person name="Gasser R.B."/>
            <person name="Young N.D."/>
        </authorList>
    </citation>
    <scope>NUCLEOTIDE SEQUENCE [LARGE SCALE GENOMIC DNA]</scope>
    <source>
        <strain evidence="3">Cs-k2</strain>
    </source>
</reference>
<evidence type="ECO:0000313" key="3">
    <source>
        <dbReference type="EMBL" id="KAG5452572.1"/>
    </source>
</evidence>
<dbReference type="EMBL" id="NIRI02000042">
    <property type="protein sequence ID" value="KAG5452572.1"/>
    <property type="molecule type" value="Genomic_DNA"/>
</dbReference>
<evidence type="ECO:0000256" key="1">
    <source>
        <dbReference type="ARBA" id="ARBA00007447"/>
    </source>
</evidence>
<protein>
    <submittedName>
        <fullName evidence="3">Plasmepsin-1</fullName>
    </submittedName>
</protein>
<keyword evidence="4" id="KW-1185">Reference proteome</keyword>
<dbReference type="InterPro" id="IPR021109">
    <property type="entry name" value="Peptidase_aspartic_dom_sf"/>
</dbReference>
<dbReference type="Pfam" id="PF00026">
    <property type="entry name" value="Asp"/>
    <property type="match status" value="1"/>
</dbReference>
<reference evidence="3 4" key="2">
    <citation type="journal article" date="2021" name="Genomics">
        <title>High-quality reference genome for Clonorchis sinensis.</title>
        <authorList>
            <person name="Young N.D."/>
            <person name="Stroehlein A.J."/>
            <person name="Kinkar L."/>
            <person name="Wang T."/>
            <person name="Sohn W.M."/>
            <person name="Chang B.C.H."/>
            <person name="Kaur P."/>
            <person name="Weisz D."/>
            <person name="Dudchenko O."/>
            <person name="Aiden E.L."/>
            <person name="Korhonen P.K."/>
            <person name="Gasser R.B."/>
        </authorList>
    </citation>
    <scope>NUCLEOTIDE SEQUENCE [LARGE SCALE GENOMIC DNA]</scope>
    <source>
        <strain evidence="3">Cs-k2</strain>
    </source>
</reference>
<dbReference type="OrthoDB" id="771136at2759"/>
<dbReference type="GO" id="GO:0005764">
    <property type="term" value="C:lysosome"/>
    <property type="evidence" value="ECO:0007669"/>
    <property type="project" value="TreeGrafter"/>
</dbReference>
<evidence type="ECO:0000313" key="4">
    <source>
        <dbReference type="Proteomes" id="UP000286415"/>
    </source>
</evidence>
<dbReference type="GO" id="GO:0004190">
    <property type="term" value="F:aspartic-type endopeptidase activity"/>
    <property type="evidence" value="ECO:0007669"/>
    <property type="project" value="InterPro"/>
</dbReference>
<sequence>MPPEGSTRAGILPGYPSLDRGIREAEVGFEPRTFRIRFADGETISGSYLTAVDSGSPKIWVPESVLKQINRALQPVGFDGDYYSVECSRQSHYPIIYFETGLLVLSLEPRYYIRKGVKRTGAVCQSVFVQKPTERFPDIMLGRPFLNKYFTVFDMDYEYIEFALVSMRAFPPLPQAPHLNPVVP</sequence>
<dbReference type="InterPro" id="IPR001461">
    <property type="entry name" value="Aspartic_peptidase_A1"/>
</dbReference>
<dbReference type="PANTHER" id="PTHR47966">
    <property type="entry name" value="BETA-SITE APP-CLEAVING ENZYME, ISOFORM A-RELATED"/>
    <property type="match status" value="1"/>
</dbReference>